<dbReference type="SUPFAM" id="SSF54909">
    <property type="entry name" value="Dimeric alpha+beta barrel"/>
    <property type="match status" value="1"/>
</dbReference>
<organism evidence="1 2">
    <name type="scientific">Pseudorhizobium pelagicum</name>
    <dbReference type="NCBI Taxonomy" id="1509405"/>
    <lineage>
        <taxon>Bacteria</taxon>
        <taxon>Pseudomonadati</taxon>
        <taxon>Pseudomonadota</taxon>
        <taxon>Alphaproteobacteria</taxon>
        <taxon>Hyphomicrobiales</taxon>
        <taxon>Rhizobiaceae</taxon>
        <taxon>Rhizobium/Agrobacterium group</taxon>
        <taxon>Pseudorhizobium</taxon>
    </lineage>
</organism>
<dbReference type="RefSeq" id="WP_037170080.1">
    <property type="nucleotide sequence ID" value="NZ_JOKI01000060.1"/>
</dbReference>
<accession>A0A922NZQ2</accession>
<dbReference type="Gene3D" id="3.30.70.100">
    <property type="match status" value="1"/>
</dbReference>
<evidence type="ECO:0000313" key="1">
    <source>
        <dbReference type="EMBL" id="KEQ02266.1"/>
    </source>
</evidence>
<dbReference type="EMBL" id="JOKJ01000063">
    <property type="protein sequence ID" value="KEQ02266.1"/>
    <property type="molecule type" value="Genomic_DNA"/>
</dbReference>
<evidence type="ECO:0000313" key="2">
    <source>
        <dbReference type="Proteomes" id="UP000052167"/>
    </source>
</evidence>
<name>A0A922NZQ2_9HYPH</name>
<reference evidence="1 2" key="1">
    <citation type="submission" date="2014-06" db="EMBL/GenBank/DDBJ databases">
        <title>Rhizobium pelagicum/R2-400B4.</title>
        <authorList>
            <person name="Kimes N.E."/>
            <person name="Lopez-Perez M."/>
        </authorList>
    </citation>
    <scope>NUCLEOTIDE SEQUENCE [LARGE SCALE GENOMIC DNA]</scope>
    <source>
        <strain evidence="1 2">R2-400B4</strain>
    </source>
</reference>
<dbReference type="OrthoDB" id="7107863at2"/>
<sequence>MIVRQAFFDGSIHPGKEAEFKAYVRDHLIPMWLKFPGVKEVRVLYAIERDDGAPAYPMVLSTMYDSREALAAALDSPIRSASRETTQGLLSMFEGWIHHHVFDLAEPETRDA</sequence>
<proteinExistence type="predicted"/>
<dbReference type="Proteomes" id="UP000052167">
    <property type="component" value="Unassembled WGS sequence"/>
</dbReference>
<gene>
    <name evidence="1" type="ORF">GV68_23595</name>
</gene>
<protein>
    <recommendedName>
        <fullName evidence="3">Ethyl tert-butyl ether degradation protein EthD</fullName>
    </recommendedName>
</protein>
<dbReference type="AlphaFoldDB" id="A0A922NZQ2"/>
<comment type="caution">
    <text evidence="1">The sequence shown here is derived from an EMBL/GenBank/DDBJ whole genome shotgun (WGS) entry which is preliminary data.</text>
</comment>
<dbReference type="InterPro" id="IPR011008">
    <property type="entry name" value="Dimeric_a/b-barrel"/>
</dbReference>
<keyword evidence="2" id="KW-1185">Reference proteome</keyword>
<evidence type="ECO:0008006" key="3">
    <source>
        <dbReference type="Google" id="ProtNLM"/>
    </source>
</evidence>